<evidence type="ECO:0000256" key="2">
    <source>
        <dbReference type="ARBA" id="ARBA00008685"/>
    </source>
</evidence>
<dbReference type="Gene3D" id="3.40.190.10">
    <property type="entry name" value="Periplasmic binding protein-like II"/>
    <property type="match status" value="3"/>
</dbReference>
<dbReference type="InterPro" id="IPR015683">
    <property type="entry name" value="Ionotropic_Glu_rcpt"/>
</dbReference>
<dbReference type="Proteomes" id="UP001457282">
    <property type="component" value="Unassembled WGS sequence"/>
</dbReference>
<evidence type="ECO:0000256" key="7">
    <source>
        <dbReference type="ARBA" id="ARBA00023065"/>
    </source>
</evidence>
<evidence type="ECO:0000256" key="6">
    <source>
        <dbReference type="ARBA" id="ARBA00022989"/>
    </source>
</evidence>
<feature type="region of interest" description="Disordered" evidence="15">
    <location>
        <begin position="851"/>
        <end position="873"/>
    </location>
</feature>
<evidence type="ECO:0000256" key="1">
    <source>
        <dbReference type="ARBA" id="ARBA00004141"/>
    </source>
</evidence>
<dbReference type="InterPro" id="IPR001828">
    <property type="entry name" value="ANF_lig-bd_rcpt"/>
</dbReference>
<keyword evidence="8 13" id="KW-0472">Membrane</keyword>
<keyword evidence="7 13" id="KW-0406">Ion transport</keyword>
<evidence type="ECO:0000256" key="14">
    <source>
        <dbReference type="PIRSR" id="PIRSR037090-50"/>
    </source>
</evidence>
<feature type="transmembrane region" description="Helical" evidence="16">
    <location>
        <begin position="626"/>
        <end position="644"/>
    </location>
</feature>
<accession>A0AAW1XPV5</accession>
<dbReference type="InterPro" id="IPR017103">
    <property type="entry name" value="Iontropic_Glu_rcpt_pln"/>
</dbReference>
<dbReference type="PIRSF" id="PIRSF037090">
    <property type="entry name" value="Iontro_Glu-like_rcpt_pln"/>
    <property type="match status" value="1"/>
</dbReference>
<evidence type="ECO:0000313" key="20">
    <source>
        <dbReference type="Proteomes" id="UP001457282"/>
    </source>
</evidence>
<dbReference type="CDD" id="cd19990">
    <property type="entry name" value="PBP1_GABAb_receptor_plant"/>
    <property type="match status" value="1"/>
</dbReference>
<dbReference type="EMBL" id="JBEDUW010000003">
    <property type="protein sequence ID" value="KAK9937920.1"/>
    <property type="molecule type" value="Genomic_DNA"/>
</dbReference>
<evidence type="ECO:0000256" key="3">
    <source>
        <dbReference type="ARBA" id="ARBA00022448"/>
    </source>
</evidence>
<dbReference type="FunFam" id="1.10.287.70:FF:000172">
    <property type="entry name" value="Glutamate receptor"/>
    <property type="match status" value="1"/>
</dbReference>
<dbReference type="SUPFAM" id="SSF53850">
    <property type="entry name" value="Periplasmic binding protein-like II"/>
    <property type="match status" value="1"/>
</dbReference>
<feature type="chain" id="PRO_5043654510" description="Glutamate receptor" evidence="17">
    <location>
        <begin position="23"/>
        <end position="873"/>
    </location>
</feature>
<keyword evidence="5 17" id="KW-0732">Signal</keyword>
<feature type="transmembrane region" description="Helical" evidence="16">
    <location>
        <begin position="565"/>
        <end position="584"/>
    </location>
</feature>
<feature type="transmembrane region" description="Helical" evidence="16">
    <location>
        <begin position="797"/>
        <end position="817"/>
    </location>
</feature>
<dbReference type="Pfam" id="PF01094">
    <property type="entry name" value="ANF_receptor"/>
    <property type="match status" value="1"/>
</dbReference>
<dbReference type="Gene3D" id="3.40.50.2300">
    <property type="match status" value="2"/>
</dbReference>
<keyword evidence="14" id="KW-1015">Disulfide bond</keyword>
<evidence type="ECO:0000256" key="13">
    <source>
        <dbReference type="PIRNR" id="PIRNR037090"/>
    </source>
</evidence>
<keyword evidence="20" id="KW-1185">Reference proteome</keyword>
<keyword evidence="12 13" id="KW-0407">Ion channel</keyword>
<dbReference type="GO" id="GO:0016020">
    <property type="term" value="C:membrane"/>
    <property type="evidence" value="ECO:0007669"/>
    <property type="project" value="UniProtKB-SubCell"/>
</dbReference>
<protein>
    <recommendedName>
        <fullName evidence="13">Glutamate receptor</fullName>
    </recommendedName>
</protein>
<comment type="function">
    <text evidence="13">Glutamate-gated receptor that probably acts as non-selective cation channel.</text>
</comment>
<keyword evidence="3 13" id="KW-0813">Transport</keyword>
<proteinExistence type="inferred from homology"/>
<comment type="subcellular location">
    <subcellularLocation>
        <location evidence="1">Membrane</location>
        <topology evidence="1">Multi-pass membrane protein</topology>
    </subcellularLocation>
</comment>
<dbReference type="SUPFAM" id="SSF53822">
    <property type="entry name" value="Periplasmic binding protein-like I"/>
    <property type="match status" value="1"/>
</dbReference>
<evidence type="ECO:0000256" key="15">
    <source>
        <dbReference type="SAM" id="MobiDB-lite"/>
    </source>
</evidence>
<feature type="compositionally biased region" description="Polar residues" evidence="15">
    <location>
        <begin position="856"/>
        <end position="873"/>
    </location>
</feature>
<feature type="domain" description="Ionotropic glutamate receptor C-terminal" evidence="18">
    <location>
        <begin position="445"/>
        <end position="777"/>
    </location>
</feature>
<keyword evidence="10" id="KW-0325">Glycoprotein</keyword>
<name>A0AAW1XPV5_RUBAR</name>
<evidence type="ECO:0000313" key="19">
    <source>
        <dbReference type="EMBL" id="KAK9937920.1"/>
    </source>
</evidence>
<comment type="caution">
    <text evidence="19">The sequence shown here is derived from an EMBL/GenBank/DDBJ whole genome shotgun (WGS) entry which is preliminary data.</text>
</comment>
<evidence type="ECO:0000256" key="5">
    <source>
        <dbReference type="ARBA" id="ARBA00022729"/>
    </source>
</evidence>
<evidence type="ECO:0000256" key="9">
    <source>
        <dbReference type="ARBA" id="ARBA00023170"/>
    </source>
</evidence>
<dbReference type="FunFam" id="3.40.50.2300:FF:000188">
    <property type="entry name" value="Glutamate receptor"/>
    <property type="match status" value="1"/>
</dbReference>
<keyword evidence="9 13" id="KW-0675">Receptor</keyword>
<evidence type="ECO:0000256" key="11">
    <source>
        <dbReference type="ARBA" id="ARBA00023286"/>
    </source>
</evidence>
<comment type="similarity">
    <text evidence="2 13">Belongs to the glutamate-gated ion channel (TC 1.A.10.1) family.</text>
</comment>
<dbReference type="CDD" id="cd13686">
    <property type="entry name" value="GluR_Plant"/>
    <property type="match status" value="1"/>
</dbReference>
<dbReference type="GO" id="GO:0015276">
    <property type="term" value="F:ligand-gated monoatomic ion channel activity"/>
    <property type="evidence" value="ECO:0007669"/>
    <property type="project" value="InterPro"/>
</dbReference>
<dbReference type="Gene3D" id="1.10.287.70">
    <property type="match status" value="1"/>
</dbReference>
<reference evidence="19 20" key="1">
    <citation type="journal article" date="2023" name="G3 (Bethesda)">
        <title>A chromosome-length genome assembly and annotation of blackberry (Rubus argutus, cv. 'Hillquist').</title>
        <authorList>
            <person name="Bruna T."/>
            <person name="Aryal R."/>
            <person name="Dudchenko O."/>
            <person name="Sargent D.J."/>
            <person name="Mead D."/>
            <person name="Buti M."/>
            <person name="Cavallini A."/>
            <person name="Hytonen T."/>
            <person name="Andres J."/>
            <person name="Pham M."/>
            <person name="Weisz D."/>
            <person name="Mascagni F."/>
            <person name="Usai G."/>
            <person name="Natali L."/>
            <person name="Bassil N."/>
            <person name="Fernandez G.E."/>
            <person name="Lomsadze A."/>
            <person name="Armour M."/>
            <person name="Olukolu B."/>
            <person name="Poorten T."/>
            <person name="Britton C."/>
            <person name="Davik J."/>
            <person name="Ashrafi H."/>
            <person name="Aiden E.L."/>
            <person name="Borodovsky M."/>
            <person name="Worthington M."/>
        </authorList>
    </citation>
    <scope>NUCLEOTIDE SEQUENCE [LARGE SCALE GENOMIC DNA]</scope>
    <source>
        <strain evidence="19">PI 553951</strain>
    </source>
</reference>
<keyword evidence="11 13" id="KW-1071">Ligand-gated ion channel</keyword>
<evidence type="ECO:0000256" key="17">
    <source>
        <dbReference type="SAM" id="SignalP"/>
    </source>
</evidence>
<evidence type="ECO:0000256" key="4">
    <source>
        <dbReference type="ARBA" id="ARBA00022692"/>
    </source>
</evidence>
<keyword evidence="4 16" id="KW-0812">Transmembrane</keyword>
<keyword evidence="6 16" id="KW-1133">Transmembrane helix</keyword>
<dbReference type="AlphaFoldDB" id="A0AAW1XPV5"/>
<dbReference type="Pfam" id="PF00060">
    <property type="entry name" value="Lig_chan"/>
    <property type="match status" value="1"/>
</dbReference>
<dbReference type="InterPro" id="IPR001320">
    <property type="entry name" value="Iontro_rcpt_C"/>
</dbReference>
<evidence type="ECO:0000256" key="10">
    <source>
        <dbReference type="ARBA" id="ARBA00023180"/>
    </source>
</evidence>
<organism evidence="19 20">
    <name type="scientific">Rubus argutus</name>
    <name type="common">Southern blackberry</name>
    <dbReference type="NCBI Taxonomy" id="59490"/>
    <lineage>
        <taxon>Eukaryota</taxon>
        <taxon>Viridiplantae</taxon>
        <taxon>Streptophyta</taxon>
        <taxon>Embryophyta</taxon>
        <taxon>Tracheophyta</taxon>
        <taxon>Spermatophyta</taxon>
        <taxon>Magnoliopsida</taxon>
        <taxon>eudicotyledons</taxon>
        <taxon>Gunneridae</taxon>
        <taxon>Pentapetalae</taxon>
        <taxon>rosids</taxon>
        <taxon>fabids</taxon>
        <taxon>Rosales</taxon>
        <taxon>Rosaceae</taxon>
        <taxon>Rosoideae</taxon>
        <taxon>Rosoideae incertae sedis</taxon>
        <taxon>Rubus</taxon>
    </lineage>
</organism>
<feature type="signal peptide" evidence="17">
    <location>
        <begin position="1"/>
        <end position="22"/>
    </location>
</feature>
<evidence type="ECO:0000259" key="18">
    <source>
        <dbReference type="SMART" id="SM00079"/>
    </source>
</evidence>
<gene>
    <name evidence="19" type="ORF">M0R45_014685</name>
</gene>
<feature type="disulfide bond" evidence="14">
    <location>
        <begin position="725"/>
        <end position="780"/>
    </location>
</feature>
<evidence type="ECO:0000256" key="16">
    <source>
        <dbReference type="SAM" id="Phobius"/>
    </source>
</evidence>
<dbReference type="SMART" id="SM00079">
    <property type="entry name" value="PBPe"/>
    <property type="match status" value="1"/>
</dbReference>
<evidence type="ECO:0000256" key="12">
    <source>
        <dbReference type="ARBA" id="ARBA00023303"/>
    </source>
</evidence>
<sequence length="873" mass="97941">MHQFAPLFYFVTIILVFRPIRAADHDGNTSNPMKNIETGMGVVIGAIIDNSSRVGKEERVAMEMAMEDFYANGNQRLVLQIRHSLQRDPMQAALAARELINKQEVQAILGPHTWEETSLVAEVGSENQTPIVSFAEATPNWAAELWPFLVQASHNQLKQMEAIAAIVKFFEWHQVTVIYQDRDSSSNEILPGLSNALRQVGAEIGQLVAVPPVGSSSLIRELEKLQRDQYRIFIVHLSLPLALQLFKKAREMKMMEKGYVWITTDPITSLVHSFNASTISSMQGVIGVKSYFPESESTQFESFHRRFRKRFSSEYPEEDNNDPGVFAAQAYDAASAVALAVAQSKHKGRHLLENILQSDFHGLSGRIQFTDQNLASQHIFQIINVIGKSYRELGYWSDGLGFTHTIGGSDTNSSSMKDFGPVFWPGGPLYTPKGWIASTNSKPLRIGVPTGSTFQQYVRAEKDPLDGNLSFSGLAIDLFKETLIELPYHLPYDFFPFDGTYDSLVEQIYSNKFDAVVGDVAIVSQRYQYAEFTRPYSEAGLIMIVPVRSKVCNKAWLFMKPFTEAMWALVGAINVYNGFVVWLIERNHCPELRGSLLNQIGTLIWLSFTTLFSLQGEKLHSNLSRMTMVVWLFVALVITQTYTANLTSMLTLQQLEPAFDALPKPVGYCRGSFVSGYLKKVLHFRSDHIRPFNSPEECAEALRSKAIAAAFLEVPFAKIFLGQYCKEFMSVGPTYKVGGFGFVFPRRSPLLPSVNEAMLKVIESGKLQHFENSMLASLKCLDAETDGGTPSLSPSSFWVLFIFSGGTSTIALVVYIFRIYKPMLEHKTIWTLMFAVSKHWGNPNLNRYSRRDSDINAESPTNSANVPHLQAQV</sequence>
<dbReference type="PANTHER" id="PTHR18966">
    <property type="entry name" value="IONOTROPIC GLUTAMATE RECEPTOR"/>
    <property type="match status" value="1"/>
</dbReference>
<dbReference type="FunFam" id="3.40.190.10:FF:000054">
    <property type="entry name" value="Glutamate receptor"/>
    <property type="match status" value="1"/>
</dbReference>
<evidence type="ECO:0000256" key="8">
    <source>
        <dbReference type="ARBA" id="ARBA00023136"/>
    </source>
</evidence>
<dbReference type="InterPro" id="IPR028082">
    <property type="entry name" value="Peripla_BP_I"/>
</dbReference>
<dbReference type="InterPro" id="IPR044440">
    <property type="entry name" value="GABAb_receptor_plant_PBP1"/>
</dbReference>